<dbReference type="AlphaFoldDB" id="A0A193LH31"/>
<protein>
    <recommendedName>
        <fullName evidence="12">Magnesium transport protein CorA</fullName>
    </recommendedName>
</protein>
<feature type="transmembrane region" description="Helical" evidence="12">
    <location>
        <begin position="267"/>
        <end position="287"/>
    </location>
</feature>
<evidence type="ECO:0000313" key="13">
    <source>
        <dbReference type="EMBL" id="ANO51768.1"/>
    </source>
</evidence>
<comment type="catalytic activity">
    <reaction evidence="10">
        <text>Mg(2+)(in) = Mg(2+)(out)</text>
        <dbReference type="Rhea" id="RHEA:29827"/>
        <dbReference type="ChEBI" id="CHEBI:18420"/>
    </reaction>
</comment>
<dbReference type="OrthoDB" id="9803416at2"/>
<evidence type="ECO:0000256" key="9">
    <source>
        <dbReference type="ARBA" id="ARBA00023136"/>
    </source>
</evidence>
<evidence type="ECO:0000256" key="8">
    <source>
        <dbReference type="ARBA" id="ARBA00023065"/>
    </source>
</evidence>
<dbReference type="EMBL" id="CP016268">
    <property type="protein sequence ID" value="ANO51768.1"/>
    <property type="molecule type" value="Genomic_DNA"/>
</dbReference>
<dbReference type="GO" id="GO:0015095">
    <property type="term" value="F:magnesium ion transmembrane transporter activity"/>
    <property type="evidence" value="ECO:0007669"/>
    <property type="project" value="UniProtKB-UniRule"/>
</dbReference>
<evidence type="ECO:0000313" key="14">
    <source>
        <dbReference type="Proteomes" id="UP000092695"/>
    </source>
</evidence>
<dbReference type="KEGG" id="woc:BA177_11655"/>
<evidence type="ECO:0000256" key="4">
    <source>
        <dbReference type="ARBA" id="ARBA00022475"/>
    </source>
</evidence>
<dbReference type="CDD" id="cd12822">
    <property type="entry name" value="TmCorA-like"/>
    <property type="match status" value="1"/>
</dbReference>
<dbReference type="InterPro" id="IPR002523">
    <property type="entry name" value="MgTranspt_CorA/ZnTranspt_ZntB"/>
</dbReference>
<dbReference type="FunFam" id="1.20.58.340:FF:000004">
    <property type="entry name" value="Magnesium transport protein CorA"/>
    <property type="match status" value="1"/>
</dbReference>
<dbReference type="GO" id="GO:0005886">
    <property type="term" value="C:plasma membrane"/>
    <property type="evidence" value="ECO:0007669"/>
    <property type="project" value="UniProtKB-SubCell"/>
</dbReference>
<dbReference type="PANTHER" id="PTHR46494">
    <property type="entry name" value="CORA FAMILY METAL ION TRANSPORTER (EUROFUNG)"/>
    <property type="match status" value="1"/>
</dbReference>
<dbReference type="PANTHER" id="PTHR46494:SF1">
    <property type="entry name" value="CORA FAMILY METAL ION TRANSPORTER (EUROFUNG)"/>
    <property type="match status" value="1"/>
</dbReference>
<comment type="subcellular location">
    <subcellularLocation>
        <location evidence="1">Cell membrane</location>
        <topology evidence="1">Multi-pass membrane protein</topology>
    </subcellularLocation>
    <subcellularLocation>
        <location evidence="12">Membrane</location>
        <topology evidence="12">Multi-pass membrane protein</topology>
    </subcellularLocation>
</comment>
<keyword evidence="14" id="KW-1185">Reference proteome</keyword>
<dbReference type="NCBIfam" id="TIGR00383">
    <property type="entry name" value="corA"/>
    <property type="match status" value="1"/>
</dbReference>
<keyword evidence="3 12" id="KW-0813">Transport</keyword>
<comment type="similarity">
    <text evidence="2 12">Belongs to the CorA metal ion transporter (MIT) (TC 1.A.35) family.</text>
</comment>
<organism evidence="13 14">
    <name type="scientific">Woeseia oceani</name>
    <dbReference type="NCBI Taxonomy" id="1548547"/>
    <lineage>
        <taxon>Bacteria</taxon>
        <taxon>Pseudomonadati</taxon>
        <taxon>Pseudomonadota</taxon>
        <taxon>Gammaproteobacteria</taxon>
        <taxon>Woeseiales</taxon>
        <taxon>Woeseiaceae</taxon>
        <taxon>Woeseia</taxon>
    </lineage>
</organism>
<dbReference type="GO" id="GO:0000287">
    <property type="term" value="F:magnesium ion binding"/>
    <property type="evidence" value="ECO:0007669"/>
    <property type="project" value="TreeGrafter"/>
</dbReference>
<keyword evidence="4 12" id="KW-1003">Cell membrane</keyword>
<keyword evidence="8 12" id="KW-0406">Ion transport</keyword>
<reference evidence="13 14" key="1">
    <citation type="submission" date="2016-06" db="EMBL/GenBank/DDBJ databases">
        <title>Complete genome sequence of a deep-branching marine Gamma Proteobacterium Woeseia oceani type strain XK5.</title>
        <authorList>
            <person name="Mu D."/>
            <person name="Du Z."/>
        </authorList>
    </citation>
    <scope>NUCLEOTIDE SEQUENCE [LARGE SCALE GENOMIC DNA]</scope>
    <source>
        <strain evidence="13 14">XK5</strain>
    </source>
</reference>
<comment type="function">
    <text evidence="11">Mediates influx of magnesium ions. Alternates between open and closed states. Activated by low cytoplasmic Mg(2+) levels. Inactive when cytoplasmic Mg(2+) levels are high.</text>
</comment>
<evidence type="ECO:0000256" key="5">
    <source>
        <dbReference type="ARBA" id="ARBA00022692"/>
    </source>
</evidence>
<keyword evidence="5 12" id="KW-0812">Transmembrane</keyword>
<dbReference type="SUPFAM" id="SSF143865">
    <property type="entry name" value="CorA soluble domain-like"/>
    <property type="match status" value="1"/>
</dbReference>
<dbReference type="SUPFAM" id="SSF144083">
    <property type="entry name" value="Magnesium transport protein CorA, transmembrane region"/>
    <property type="match status" value="1"/>
</dbReference>
<keyword evidence="7 12" id="KW-1133">Transmembrane helix</keyword>
<dbReference type="RefSeq" id="WP_068616403.1">
    <property type="nucleotide sequence ID" value="NZ_CP016268.1"/>
</dbReference>
<dbReference type="InterPro" id="IPR004488">
    <property type="entry name" value="Mg/Co-transport_prot_CorA"/>
</dbReference>
<dbReference type="GO" id="GO:0050897">
    <property type="term" value="F:cobalt ion binding"/>
    <property type="evidence" value="ECO:0007669"/>
    <property type="project" value="TreeGrafter"/>
</dbReference>
<evidence type="ECO:0000256" key="1">
    <source>
        <dbReference type="ARBA" id="ARBA00004651"/>
    </source>
</evidence>
<dbReference type="GO" id="GO:0015087">
    <property type="term" value="F:cobalt ion transmembrane transporter activity"/>
    <property type="evidence" value="ECO:0007669"/>
    <property type="project" value="UniProtKB-UniRule"/>
</dbReference>
<dbReference type="InterPro" id="IPR045863">
    <property type="entry name" value="CorA_TM1_TM2"/>
</dbReference>
<accession>A0A193LH31</accession>
<dbReference type="InterPro" id="IPR045861">
    <property type="entry name" value="CorA_cytoplasmic_dom"/>
</dbReference>
<keyword evidence="6 12" id="KW-0460">Magnesium</keyword>
<sequence length="325" mass="37686">MSELRALMYNPTDQSLVSGGLELVESWTDESGNWLWLDFQGQPDDTERRVLREQFQISKLAMQDAHRDRHPPKLEVFEQFLFIMLRDLLTAYEDSEPEVADLALFVSNRFVITRHHELIPSIEKVQELVRNKPSLMQAGPAHLTYIISRTIVDVYTPEVMELEQHLETLEDRVYESANDDVIESLSRYNRALKRLRRHLVYQCNAFSQLSRTGTELPLELNKHEFNDLFENLDRLASLCQLNQELAVDLLNTHLSLLSHRLNQVMRVLTIATVVFLPLGLMAGLYGMNFEYMPELGWHYGYFAVLGAMATVAVSLVTTFKWRGWL</sequence>
<evidence type="ECO:0000256" key="7">
    <source>
        <dbReference type="ARBA" id="ARBA00022989"/>
    </source>
</evidence>
<proteinExistence type="inferred from homology"/>
<dbReference type="Proteomes" id="UP000092695">
    <property type="component" value="Chromosome"/>
</dbReference>
<name>A0A193LH31_9GAMM</name>
<evidence type="ECO:0000256" key="3">
    <source>
        <dbReference type="ARBA" id="ARBA00022448"/>
    </source>
</evidence>
<evidence type="ECO:0000256" key="10">
    <source>
        <dbReference type="ARBA" id="ARBA00034269"/>
    </source>
</evidence>
<keyword evidence="9 12" id="KW-0472">Membrane</keyword>
<evidence type="ECO:0000256" key="12">
    <source>
        <dbReference type="RuleBase" id="RU362010"/>
    </source>
</evidence>
<evidence type="ECO:0000256" key="2">
    <source>
        <dbReference type="ARBA" id="ARBA00009765"/>
    </source>
</evidence>
<feature type="transmembrane region" description="Helical" evidence="12">
    <location>
        <begin position="299"/>
        <end position="319"/>
    </location>
</feature>
<dbReference type="Pfam" id="PF01544">
    <property type="entry name" value="CorA"/>
    <property type="match status" value="1"/>
</dbReference>
<dbReference type="Gene3D" id="3.30.460.20">
    <property type="entry name" value="CorA soluble domain-like"/>
    <property type="match status" value="1"/>
</dbReference>
<evidence type="ECO:0000256" key="11">
    <source>
        <dbReference type="ARBA" id="ARBA00045497"/>
    </source>
</evidence>
<gene>
    <name evidence="12" type="primary">corA</name>
    <name evidence="13" type="ORF">BA177_11655</name>
</gene>
<evidence type="ECO:0000256" key="6">
    <source>
        <dbReference type="ARBA" id="ARBA00022842"/>
    </source>
</evidence>
<dbReference type="STRING" id="1548547.BA177_11655"/>
<dbReference type="Gene3D" id="1.20.58.340">
    <property type="entry name" value="Magnesium transport protein CorA, transmembrane region"/>
    <property type="match status" value="2"/>
</dbReference>